<proteinExistence type="predicted"/>
<protein>
    <submittedName>
        <fullName evidence="3">Secreted protein</fullName>
    </submittedName>
</protein>
<feature type="signal peptide" evidence="1">
    <location>
        <begin position="1"/>
        <end position="18"/>
    </location>
</feature>
<name>A0A914DR59_9BILA</name>
<evidence type="ECO:0000313" key="3">
    <source>
        <dbReference type="WBParaSite" id="ACRNAN_scaffold3701.g13617.t1"/>
    </source>
</evidence>
<organism evidence="2 3">
    <name type="scientific">Acrobeloides nanus</name>
    <dbReference type="NCBI Taxonomy" id="290746"/>
    <lineage>
        <taxon>Eukaryota</taxon>
        <taxon>Metazoa</taxon>
        <taxon>Ecdysozoa</taxon>
        <taxon>Nematoda</taxon>
        <taxon>Chromadorea</taxon>
        <taxon>Rhabditida</taxon>
        <taxon>Tylenchina</taxon>
        <taxon>Cephalobomorpha</taxon>
        <taxon>Cephaloboidea</taxon>
        <taxon>Cephalobidae</taxon>
        <taxon>Acrobeloides</taxon>
    </lineage>
</organism>
<dbReference type="AlphaFoldDB" id="A0A914DR59"/>
<dbReference type="WBParaSite" id="ACRNAN_scaffold3701.g13617.t1">
    <property type="protein sequence ID" value="ACRNAN_scaffold3701.g13617.t1"/>
    <property type="gene ID" value="ACRNAN_scaffold3701.g13617"/>
</dbReference>
<sequence>MLYYSLILLPTIVHAVYAQLRNNHCYSCTTIDAGRLLSNIEDLNWRRWLDKIRYIPHIEECNDHFVVIWKSALVIVISAMPQSQFSVTSDIA</sequence>
<reference evidence="3" key="1">
    <citation type="submission" date="2022-11" db="UniProtKB">
        <authorList>
            <consortium name="WormBaseParasite"/>
        </authorList>
    </citation>
    <scope>IDENTIFICATION</scope>
</reference>
<dbReference type="Proteomes" id="UP000887540">
    <property type="component" value="Unplaced"/>
</dbReference>
<accession>A0A914DR59</accession>
<keyword evidence="2" id="KW-1185">Reference proteome</keyword>
<keyword evidence="1" id="KW-0732">Signal</keyword>
<feature type="chain" id="PRO_5037668078" evidence="1">
    <location>
        <begin position="19"/>
        <end position="92"/>
    </location>
</feature>
<evidence type="ECO:0000313" key="2">
    <source>
        <dbReference type="Proteomes" id="UP000887540"/>
    </source>
</evidence>
<evidence type="ECO:0000256" key="1">
    <source>
        <dbReference type="SAM" id="SignalP"/>
    </source>
</evidence>